<dbReference type="EMBL" id="BLAE01000005">
    <property type="protein sequence ID" value="GES07267.1"/>
    <property type="molecule type" value="Genomic_DNA"/>
</dbReference>
<keyword evidence="2" id="KW-1185">Reference proteome</keyword>
<proteinExistence type="predicted"/>
<gene>
    <name evidence="1" type="ORF">Amac_008620</name>
</gene>
<sequence>MLFWYVHGALWGRFAGSTETVLTQDYDTVERSGIDGLIASIERWRGGNLS</sequence>
<protein>
    <submittedName>
        <fullName evidence="1">Uncharacterized protein</fullName>
    </submittedName>
</protein>
<evidence type="ECO:0000313" key="2">
    <source>
        <dbReference type="Proteomes" id="UP000331127"/>
    </source>
</evidence>
<dbReference type="Proteomes" id="UP000331127">
    <property type="component" value="Unassembled WGS sequence"/>
</dbReference>
<comment type="caution">
    <text evidence="1">The sequence shown here is derived from an EMBL/GenBank/DDBJ whole genome shotgun (WGS) entry which is preliminary data.</text>
</comment>
<organism evidence="1 2">
    <name type="scientific">Acrocarpospora macrocephala</name>
    <dbReference type="NCBI Taxonomy" id="150177"/>
    <lineage>
        <taxon>Bacteria</taxon>
        <taxon>Bacillati</taxon>
        <taxon>Actinomycetota</taxon>
        <taxon>Actinomycetes</taxon>
        <taxon>Streptosporangiales</taxon>
        <taxon>Streptosporangiaceae</taxon>
        <taxon>Acrocarpospora</taxon>
    </lineage>
</organism>
<reference evidence="1 2" key="1">
    <citation type="submission" date="2019-10" db="EMBL/GenBank/DDBJ databases">
        <title>Whole genome shotgun sequence of Acrocarpospora macrocephala NBRC 16266.</title>
        <authorList>
            <person name="Ichikawa N."/>
            <person name="Kimura A."/>
            <person name="Kitahashi Y."/>
            <person name="Komaki H."/>
            <person name="Oguchi A."/>
        </authorList>
    </citation>
    <scope>NUCLEOTIDE SEQUENCE [LARGE SCALE GENOMIC DNA]</scope>
    <source>
        <strain evidence="1 2">NBRC 16266</strain>
    </source>
</reference>
<name>A0A5M3WDX3_9ACTN</name>
<dbReference type="AlphaFoldDB" id="A0A5M3WDX3"/>
<evidence type="ECO:0000313" key="1">
    <source>
        <dbReference type="EMBL" id="GES07267.1"/>
    </source>
</evidence>
<accession>A0A5M3WDX3</accession>